<feature type="transmembrane region" description="Helical" evidence="5">
    <location>
        <begin position="75"/>
        <end position="95"/>
    </location>
</feature>
<dbReference type="EMBL" id="FQVW01000001">
    <property type="protein sequence ID" value="SHF55497.1"/>
    <property type="molecule type" value="Genomic_DNA"/>
</dbReference>
<name>A0A1M5CLM6_9BACI</name>
<dbReference type="Proteomes" id="UP000183988">
    <property type="component" value="Unassembled WGS sequence"/>
</dbReference>
<dbReference type="Pfam" id="PF04140">
    <property type="entry name" value="ICMT"/>
    <property type="match status" value="1"/>
</dbReference>
<dbReference type="OrthoDB" id="7203053at2"/>
<gene>
    <name evidence="6" type="ORF">SAMN05216225_1001297</name>
</gene>
<dbReference type="PANTHER" id="PTHR43847:SF1">
    <property type="entry name" value="BLL3993 PROTEIN"/>
    <property type="match status" value="1"/>
</dbReference>
<feature type="transmembrane region" description="Helical" evidence="5">
    <location>
        <begin position="6"/>
        <end position="23"/>
    </location>
</feature>
<evidence type="ECO:0000256" key="1">
    <source>
        <dbReference type="ARBA" id="ARBA00004141"/>
    </source>
</evidence>
<evidence type="ECO:0000313" key="7">
    <source>
        <dbReference type="Proteomes" id="UP000183988"/>
    </source>
</evidence>
<dbReference type="RefSeq" id="WP_072887264.1">
    <property type="nucleotide sequence ID" value="NZ_FQVW01000001.1"/>
</dbReference>
<keyword evidence="2 5" id="KW-0812">Transmembrane</keyword>
<evidence type="ECO:0000256" key="2">
    <source>
        <dbReference type="ARBA" id="ARBA00022692"/>
    </source>
</evidence>
<organism evidence="6 7">
    <name type="scientific">Ornithinibacillus halophilus</name>
    <dbReference type="NCBI Taxonomy" id="930117"/>
    <lineage>
        <taxon>Bacteria</taxon>
        <taxon>Bacillati</taxon>
        <taxon>Bacillota</taxon>
        <taxon>Bacilli</taxon>
        <taxon>Bacillales</taxon>
        <taxon>Bacillaceae</taxon>
        <taxon>Ornithinibacillus</taxon>
    </lineage>
</organism>
<feature type="transmembrane region" description="Helical" evidence="5">
    <location>
        <begin position="125"/>
        <end position="151"/>
    </location>
</feature>
<evidence type="ECO:0000256" key="3">
    <source>
        <dbReference type="ARBA" id="ARBA00022989"/>
    </source>
</evidence>
<keyword evidence="6" id="KW-0489">Methyltransferase</keyword>
<accession>A0A1M5CLM6</accession>
<proteinExistence type="predicted"/>
<dbReference type="GO" id="GO:0004671">
    <property type="term" value="F:protein C-terminal S-isoprenylcysteine carboxyl O-methyltransferase activity"/>
    <property type="evidence" value="ECO:0007669"/>
    <property type="project" value="InterPro"/>
</dbReference>
<dbReference type="GO" id="GO:0032259">
    <property type="term" value="P:methylation"/>
    <property type="evidence" value="ECO:0007669"/>
    <property type="project" value="UniProtKB-KW"/>
</dbReference>
<feature type="transmembrane region" description="Helical" evidence="5">
    <location>
        <begin position="43"/>
        <end position="63"/>
    </location>
</feature>
<dbReference type="Gene3D" id="1.20.120.1630">
    <property type="match status" value="1"/>
</dbReference>
<comment type="subcellular location">
    <subcellularLocation>
        <location evidence="1">Membrane</location>
        <topology evidence="1">Multi-pass membrane protein</topology>
    </subcellularLocation>
</comment>
<dbReference type="GO" id="GO:0016020">
    <property type="term" value="C:membrane"/>
    <property type="evidence" value="ECO:0007669"/>
    <property type="project" value="UniProtKB-SubCell"/>
</dbReference>
<dbReference type="AlphaFoldDB" id="A0A1M5CLM6"/>
<dbReference type="InterPro" id="IPR007269">
    <property type="entry name" value="ICMT_MeTrfase"/>
</dbReference>
<keyword evidence="3 5" id="KW-1133">Transmembrane helix</keyword>
<evidence type="ECO:0000313" key="6">
    <source>
        <dbReference type="EMBL" id="SHF55497.1"/>
    </source>
</evidence>
<keyword evidence="6" id="KW-0808">Transferase</keyword>
<reference evidence="6 7" key="1">
    <citation type="submission" date="2016-11" db="EMBL/GenBank/DDBJ databases">
        <authorList>
            <person name="Jaros S."/>
            <person name="Januszkiewicz K."/>
            <person name="Wedrychowicz H."/>
        </authorList>
    </citation>
    <scope>NUCLEOTIDE SEQUENCE [LARGE SCALE GENOMIC DNA]</scope>
    <source>
        <strain evidence="6 7">IBRC-M 10683</strain>
    </source>
</reference>
<dbReference type="InterPro" id="IPR052527">
    <property type="entry name" value="Metal_cation-efflux_comp"/>
</dbReference>
<keyword evidence="7" id="KW-1185">Reference proteome</keyword>
<dbReference type="STRING" id="930117.SAMN05216225_1001297"/>
<sequence>MTTWMWILVSVIIIQRLVELVIAKSNEKWMKARGGIEKGEEHYKLFILLHILFICSILLEVSVQEQGTAAHSLDYFLFSIFIAVQLGRLWCIYSLGRFWNTKIIVLPRVALIKKGPYKYVKHPNYIIVAIELFIIPALFGSYLTAFVFPILHLLLLRVRIPKEEKALTRATLQ</sequence>
<evidence type="ECO:0000256" key="4">
    <source>
        <dbReference type="ARBA" id="ARBA00023136"/>
    </source>
</evidence>
<protein>
    <submittedName>
        <fullName evidence="6">Methyltransferase</fullName>
    </submittedName>
</protein>
<dbReference type="PANTHER" id="PTHR43847">
    <property type="entry name" value="BLL3993 PROTEIN"/>
    <property type="match status" value="1"/>
</dbReference>
<keyword evidence="4 5" id="KW-0472">Membrane</keyword>
<evidence type="ECO:0000256" key="5">
    <source>
        <dbReference type="SAM" id="Phobius"/>
    </source>
</evidence>